<dbReference type="EMBL" id="SAXA01000006">
    <property type="protein sequence ID" value="RXQ95099.1"/>
    <property type="molecule type" value="Genomic_DNA"/>
</dbReference>
<name>A0A4Q1JN31_9BACT</name>
<dbReference type="AlphaFoldDB" id="A0A4Q1JN31"/>
<proteinExistence type="predicted"/>
<sequence>MSENFKFEFDTETSILYKHYYGLISVEDITSSWEQAINNKLIPHNVKGFILDFRKSGFDFEVGRYIEISNFYRKYIHVFGGLKIALITIDPKDLVIPVLFKAKQEGYESRPFSTTEAAKEWVLS</sequence>
<evidence type="ECO:0008006" key="3">
    <source>
        <dbReference type="Google" id="ProtNLM"/>
    </source>
</evidence>
<dbReference type="Proteomes" id="UP000289703">
    <property type="component" value="Unassembled WGS sequence"/>
</dbReference>
<reference evidence="1 2" key="1">
    <citation type="submission" date="2019-01" db="EMBL/GenBank/DDBJ databases">
        <title>Ancylomarina salipaludis sp. nov., isolated from a salt marsh.</title>
        <authorList>
            <person name="Yoon J.-H."/>
        </authorList>
    </citation>
    <scope>NUCLEOTIDE SEQUENCE [LARGE SCALE GENOMIC DNA]</scope>
    <source>
        <strain evidence="1 2">SHSM-M15</strain>
    </source>
</reference>
<evidence type="ECO:0000313" key="1">
    <source>
        <dbReference type="EMBL" id="RXQ95099.1"/>
    </source>
</evidence>
<evidence type="ECO:0000313" key="2">
    <source>
        <dbReference type="Proteomes" id="UP000289703"/>
    </source>
</evidence>
<keyword evidence="2" id="KW-1185">Reference proteome</keyword>
<dbReference type="OrthoDB" id="1122883at2"/>
<gene>
    <name evidence="1" type="ORF">EO244_08605</name>
</gene>
<accession>A0A4Q1JN31</accession>
<dbReference type="RefSeq" id="WP_129254257.1">
    <property type="nucleotide sequence ID" value="NZ_SAXA01000006.1"/>
</dbReference>
<organism evidence="1 2">
    <name type="scientific">Ancylomarina salipaludis</name>
    <dbReference type="NCBI Taxonomy" id="2501299"/>
    <lineage>
        <taxon>Bacteria</taxon>
        <taxon>Pseudomonadati</taxon>
        <taxon>Bacteroidota</taxon>
        <taxon>Bacteroidia</taxon>
        <taxon>Marinilabiliales</taxon>
        <taxon>Marinifilaceae</taxon>
        <taxon>Ancylomarina</taxon>
    </lineage>
</organism>
<comment type="caution">
    <text evidence="1">The sequence shown here is derived from an EMBL/GenBank/DDBJ whole genome shotgun (WGS) entry which is preliminary data.</text>
</comment>
<protein>
    <recommendedName>
        <fullName evidence="3">STAS/SEC14 domain-containing protein</fullName>
    </recommendedName>
</protein>